<comment type="caution">
    <text evidence="1">The sequence shown here is derived from an EMBL/GenBank/DDBJ whole genome shotgun (WGS) entry which is preliminary data.</text>
</comment>
<accession>A0ACC0VU40</accession>
<keyword evidence="2" id="KW-1185">Reference proteome</keyword>
<proteinExistence type="predicted"/>
<evidence type="ECO:0000313" key="2">
    <source>
        <dbReference type="Proteomes" id="UP001163321"/>
    </source>
</evidence>
<reference evidence="1 2" key="1">
    <citation type="journal article" date="2022" name="bioRxiv">
        <title>The genome of the oomycete Peronosclerospora sorghi, a cosmopolitan pathogen of maize and sorghum, is inflated with dispersed pseudogenes.</title>
        <authorList>
            <person name="Fletcher K."/>
            <person name="Martin F."/>
            <person name="Isakeit T."/>
            <person name="Cavanaugh K."/>
            <person name="Magill C."/>
            <person name="Michelmore R."/>
        </authorList>
    </citation>
    <scope>NUCLEOTIDE SEQUENCE [LARGE SCALE GENOMIC DNA]</scope>
    <source>
        <strain evidence="1">P6</strain>
    </source>
</reference>
<dbReference type="Proteomes" id="UP001163321">
    <property type="component" value="Chromosome 6"/>
</dbReference>
<protein>
    <submittedName>
        <fullName evidence="1">Uncharacterized protein</fullName>
    </submittedName>
</protein>
<sequence>MRGFTGKVNVYIAPAGGGGARRVCWYVGTSDAQVEMAIRLQLSMENDTKFLLRDTDGDVVPVSATLPNGRHFILVIPEDLGIEGVRTIGNLNGNCNRTALTVHHDDELPIITQEQVTSISSPSLKRKRVEAEESVSSSLSASPLGQNNTSTVLATRRELSPPRSISTIIAQFVDTFTRPIANEDNVSFIPNAGRFALYALYCEVVRDVIYHPKREDVFYKLTSIHGKVDRQRVIRYYRCLAKNGAEFEYVQYKPQGKGVLLRKYRPVGSLDHLEDVVKSAPFISWLNLNPTNVVAMYVRFVNSFTPIVKGDYKAQTSKEEKPDEGVHL</sequence>
<dbReference type="EMBL" id="CM047585">
    <property type="protein sequence ID" value="KAI9910028.1"/>
    <property type="molecule type" value="Genomic_DNA"/>
</dbReference>
<name>A0ACC0VU40_9STRA</name>
<organism evidence="1 2">
    <name type="scientific">Peronosclerospora sorghi</name>
    <dbReference type="NCBI Taxonomy" id="230839"/>
    <lineage>
        <taxon>Eukaryota</taxon>
        <taxon>Sar</taxon>
        <taxon>Stramenopiles</taxon>
        <taxon>Oomycota</taxon>
        <taxon>Peronosporomycetes</taxon>
        <taxon>Peronosporales</taxon>
        <taxon>Peronosporaceae</taxon>
        <taxon>Peronosclerospora</taxon>
    </lineage>
</organism>
<evidence type="ECO:0000313" key="1">
    <source>
        <dbReference type="EMBL" id="KAI9910028.1"/>
    </source>
</evidence>
<gene>
    <name evidence="1" type="ORF">PsorP6_011205</name>
</gene>